<evidence type="ECO:0000259" key="6">
    <source>
        <dbReference type="Pfam" id="PF00441"/>
    </source>
</evidence>
<accession>A0ABX8B1X0</accession>
<keyword evidence="4 5" id="KW-0274">FAD</keyword>
<feature type="domain" description="Acyl-CoA oxidase/dehydrogenase middle" evidence="7">
    <location>
        <begin position="134"/>
        <end position="227"/>
    </location>
</feature>
<protein>
    <submittedName>
        <fullName evidence="10">Acyl-CoA dehydrogenase family protein</fullName>
    </submittedName>
</protein>
<dbReference type="Pfam" id="PF00441">
    <property type="entry name" value="Acyl-CoA_dh_1"/>
    <property type="match status" value="1"/>
</dbReference>
<dbReference type="InterPro" id="IPR049426">
    <property type="entry name" value="Acyl-CoA-dh-like_C"/>
</dbReference>
<organism evidence="10 11">
    <name type="scientific">Chloracidobacterium sp. N</name>
    <dbReference type="NCBI Taxonomy" id="2821540"/>
    <lineage>
        <taxon>Bacteria</taxon>
        <taxon>Pseudomonadati</taxon>
        <taxon>Acidobacteriota</taxon>
        <taxon>Terriglobia</taxon>
        <taxon>Terriglobales</taxon>
        <taxon>Acidobacteriaceae</taxon>
        <taxon>Chloracidobacterium</taxon>
        <taxon>Chloracidobacterium aggregatum</taxon>
    </lineage>
</organism>
<keyword evidence="11" id="KW-1185">Reference proteome</keyword>
<proteinExistence type="inferred from homology"/>
<comment type="similarity">
    <text evidence="2 5">Belongs to the acyl-CoA dehydrogenase family.</text>
</comment>
<feature type="domain" description="Acyl-CoA dehydrogenase/oxidase N-terminal" evidence="8">
    <location>
        <begin position="14"/>
        <end position="130"/>
    </location>
</feature>
<evidence type="ECO:0000259" key="9">
    <source>
        <dbReference type="Pfam" id="PF21263"/>
    </source>
</evidence>
<comment type="cofactor">
    <cofactor evidence="1 5">
        <name>FAD</name>
        <dbReference type="ChEBI" id="CHEBI:57692"/>
    </cofactor>
</comment>
<name>A0ABX8B1X0_9BACT</name>
<feature type="domain" description="Acyl-CoA dehydrogenase-like C-terminal" evidence="9">
    <location>
        <begin position="449"/>
        <end position="552"/>
    </location>
</feature>
<evidence type="ECO:0000256" key="5">
    <source>
        <dbReference type="RuleBase" id="RU362125"/>
    </source>
</evidence>
<dbReference type="Pfam" id="PF02770">
    <property type="entry name" value="Acyl-CoA_dh_M"/>
    <property type="match status" value="1"/>
</dbReference>
<keyword evidence="3 5" id="KW-0285">Flavoprotein</keyword>
<evidence type="ECO:0000259" key="8">
    <source>
        <dbReference type="Pfam" id="PF02771"/>
    </source>
</evidence>
<dbReference type="InterPro" id="IPR009100">
    <property type="entry name" value="AcylCoA_DH/oxidase_NM_dom_sf"/>
</dbReference>
<dbReference type="Gene3D" id="1.10.540.10">
    <property type="entry name" value="Acyl-CoA dehydrogenase/oxidase, N-terminal domain"/>
    <property type="match status" value="1"/>
</dbReference>
<dbReference type="PANTHER" id="PTHR43884:SF12">
    <property type="entry name" value="ISOVALERYL-COA DEHYDROGENASE, MITOCHONDRIAL-RELATED"/>
    <property type="match status" value="1"/>
</dbReference>
<dbReference type="PROSITE" id="PS00073">
    <property type="entry name" value="ACYL_COA_DH_2"/>
    <property type="match status" value="1"/>
</dbReference>
<dbReference type="Pfam" id="PF21263">
    <property type="entry name" value="Acyl-CoA-dh_C"/>
    <property type="match status" value="1"/>
</dbReference>
<feature type="domain" description="Acyl-CoA dehydrogenase/oxidase C-terminal" evidence="6">
    <location>
        <begin position="239"/>
        <end position="399"/>
    </location>
</feature>
<dbReference type="EMBL" id="CP072642">
    <property type="protein sequence ID" value="QUV94973.1"/>
    <property type="molecule type" value="Genomic_DNA"/>
</dbReference>
<keyword evidence="5" id="KW-0560">Oxidoreductase</keyword>
<gene>
    <name evidence="10" type="ORF">J8C05_07165</name>
</gene>
<dbReference type="InterPro" id="IPR036250">
    <property type="entry name" value="AcylCo_DH-like_C"/>
</dbReference>
<evidence type="ECO:0000256" key="1">
    <source>
        <dbReference type="ARBA" id="ARBA00001974"/>
    </source>
</evidence>
<dbReference type="InterPro" id="IPR013786">
    <property type="entry name" value="AcylCoA_DH/ox_N"/>
</dbReference>
<evidence type="ECO:0000313" key="11">
    <source>
        <dbReference type="Proteomes" id="UP000677668"/>
    </source>
</evidence>
<sequence>MVSPQEVFTPEDFNDEQRMIAKTTADFVNNEVLPNMEKLEEQYKTGDFSLTVSLLRKAADIGLLAGDIPAKYGGLELDKVCQMLVSEFISRSGGFSVSLGGHTGIGTWPITYFGTPEQKAYYLPKLGTGEWLAAYALSEPGSGSDALGARARAVLNAEGTHYILNGTKMWISNAGFADIFIVFCKVDGEKFSAFIVHRDYPGVSTGKEENKMGIHSSSTRQLILENVPVPKENLLGEIGKGHLIAFNCLNLGRYKLGGGVVGGAKSILEHTAKYVMERKQFDRPIGSFGAIKHKIGEMVARIYATESMSYRTAGLIHNILAEVDADDADRILKGIEEYAIECSIMKVYGSEMLGYVADEAVQSFGGYGYSEEYPVARAYRDARINRIFEGTNEINRLLIPGMLLKRSMRGELPILQATQRILDELLAGPSFEEEDDAPLSKERKAIVDAKKIALLIAGIAVQKYGQKLTEEQEVLIAFSDIAMDVFAMESSYLRALKLHQSRPAEAATRDALAATQVFINDAVGRIELTARRILPTLSEGDNLRIQLAAVKRFSKYDLVDTVRLRRYLADRACEVQGYPVFAI</sequence>
<evidence type="ECO:0000256" key="4">
    <source>
        <dbReference type="ARBA" id="ARBA00022827"/>
    </source>
</evidence>
<dbReference type="SUPFAM" id="SSF47203">
    <property type="entry name" value="Acyl-CoA dehydrogenase C-terminal domain-like"/>
    <property type="match status" value="1"/>
</dbReference>
<dbReference type="InterPro" id="IPR009075">
    <property type="entry name" value="AcylCo_DH/oxidase_C"/>
</dbReference>
<evidence type="ECO:0000259" key="7">
    <source>
        <dbReference type="Pfam" id="PF02770"/>
    </source>
</evidence>
<dbReference type="InterPro" id="IPR006089">
    <property type="entry name" value="Acyl-CoA_DH_CS"/>
</dbReference>
<evidence type="ECO:0000256" key="3">
    <source>
        <dbReference type="ARBA" id="ARBA00022630"/>
    </source>
</evidence>
<dbReference type="Gene3D" id="1.20.140.10">
    <property type="entry name" value="Butyryl-CoA Dehydrogenase, subunit A, domain 3"/>
    <property type="match status" value="2"/>
</dbReference>
<dbReference type="InterPro" id="IPR046373">
    <property type="entry name" value="Acyl-CoA_Oxase/DH_mid-dom_sf"/>
</dbReference>
<dbReference type="PANTHER" id="PTHR43884">
    <property type="entry name" value="ACYL-COA DEHYDROGENASE"/>
    <property type="match status" value="1"/>
</dbReference>
<dbReference type="InterPro" id="IPR006091">
    <property type="entry name" value="Acyl-CoA_Oxase/DH_mid-dom"/>
</dbReference>
<dbReference type="Pfam" id="PF02771">
    <property type="entry name" value="Acyl-CoA_dh_N"/>
    <property type="match status" value="1"/>
</dbReference>
<dbReference type="InterPro" id="IPR037069">
    <property type="entry name" value="AcylCoA_DH/ox_N_sf"/>
</dbReference>
<dbReference type="Proteomes" id="UP000677668">
    <property type="component" value="Chromosome 1"/>
</dbReference>
<evidence type="ECO:0000313" key="10">
    <source>
        <dbReference type="EMBL" id="QUV94973.1"/>
    </source>
</evidence>
<evidence type="ECO:0000256" key="2">
    <source>
        <dbReference type="ARBA" id="ARBA00009347"/>
    </source>
</evidence>
<dbReference type="PROSITE" id="PS00072">
    <property type="entry name" value="ACYL_COA_DH_1"/>
    <property type="match status" value="1"/>
</dbReference>
<reference evidence="10 11" key="1">
    <citation type="submission" date="2021-03" db="EMBL/GenBank/DDBJ databases">
        <title>Genomic and phenotypic characterization of Chloracidobacterium isolates provides evidence for multiple species.</title>
        <authorList>
            <person name="Saini M.K."/>
            <person name="Costas A.M.G."/>
            <person name="Tank M."/>
            <person name="Bryant D.A."/>
        </authorList>
    </citation>
    <scope>NUCLEOTIDE SEQUENCE [LARGE SCALE GENOMIC DNA]</scope>
    <source>
        <strain evidence="10 11">N</strain>
    </source>
</reference>
<dbReference type="SUPFAM" id="SSF56645">
    <property type="entry name" value="Acyl-CoA dehydrogenase NM domain-like"/>
    <property type="match status" value="1"/>
</dbReference>
<dbReference type="Gene3D" id="2.40.110.10">
    <property type="entry name" value="Butyryl-CoA Dehydrogenase, subunit A, domain 2"/>
    <property type="match status" value="1"/>
</dbReference>